<evidence type="ECO:0000256" key="2">
    <source>
        <dbReference type="SAM" id="MobiDB-lite"/>
    </source>
</evidence>
<dbReference type="GO" id="GO:1990904">
    <property type="term" value="C:ribonucleoprotein complex"/>
    <property type="evidence" value="ECO:0007669"/>
    <property type="project" value="TreeGrafter"/>
</dbReference>
<feature type="compositionally biased region" description="Low complexity" evidence="2">
    <location>
        <begin position="360"/>
        <end position="380"/>
    </location>
</feature>
<feature type="compositionally biased region" description="Basic and acidic residues" evidence="2">
    <location>
        <begin position="93"/>
        <end position="105"/>
    </location>
</feature>
<name>A0A8H6IAW7_9AGAR</name>
<evidence type="ECO:0000313" key="3">
    <source>
        <dbReference type="EMBL" id="KAF6762118.1"/>
    </source>
</evidence>
<keyword evidence="4" id="KW-1185">Reference proteome</keyword>
<feature type="coiled-coil region" evidence="1">
    <location>
        <begin position="121"/>
        <end position="214"/>
    </location>
</feature>
<dbReference type="GO" id="GO:0008298">
    <property type="term" value="P:intracellular mRNA localization"/>
    <property type="evidence" value="ECO:0007669"/>
    <property type="project" value="TreeGrafter"/>
</dbReference>
<protein>
    <submittedName>
        <fullName evidence="3">Nuclear segregation protein Bfr1</fullName>
    </submittedName>
</protein>
<feature type="region of interest" description="Disordered" evidence="2">
    <location>
        <begin position="351"/>
        <end position="385"/>
    </location>
</feature>
<dbReference type="PANTHER" id="PTHR31027">
    <property type="entry name" value="NUCLEAR SEGREGATION PROTEIN BFR1"/>
    <property type="match status" value="1"/>
</dbReference>
<gene>
    <name evidence="3" type="ORF">DFP72DRAFT_1148262</name>
</gene>
<dbReference type="GO" id="GO:0005783">
    <property type="term" value="C:endoplasmic reticulum"/>
    <property type="evidence" value="ECO:0007669"/>
    <property type="project" value="TreeGrafter"/>
</dbReference>
<feature type="compositionally biased region" description="Polar residues" evidence="2">
    <location>
        <begin position="247"/>
        <end position="256"/>
    </location>
</feature>
<feature type="region of interest" description="Disordered" evidence="2">
    <location>
        <begin position="1"/>
        <end position="40"/>
    </location>
</feature>
<evidence type="ECO:0000256" key="1">
    <source>
        <dbReference type="SAM" id="Coils"/>
    </source>
</evidence>
<feature type="region of interest" description="Disordered" evidence="2">
    <location>
        <begin position="82"/>
        <end position="118"/>
    </location>
</feature>
<comment type="caution">
    <text evidence="3">The sequence shown here is derived from an EMBL/GenBank/DDBJ whole genome shotgun (WGS) entry which is preliminary data.</text>
</comment>
<dbReference type="PANTHER" id="PTHR31027:SF2">
    <property type="entry name" value="LEBERCILIN DOMAIN-CONTAINING PROTEIN"/>
    <property type="match status" value="1"/>
</dbReference>
<feature type="region of interest" description="Disordered" evidence="2">
    <location>
        <begin position="446"/>
        <end position="475"/>
    </location>
</feature>
<dbReference type="InterPro" id="IPR039604">
    <property type="entry name" value="Bfr1"/>
</dbReference>
<dbReference type="EMBL" id="JACGCI010000008">
    <property type="protein sequence ID" value="KAF6762118.1"/>
    <property type="molecule type" value="Genomic_DNA"/>
</dbReference>
<dbReference type="GO" id="GO:0003729">
    <property type="term" value="F:mRNA binding"/>
    <property type="evidence" value="ECO:0007669"/>
    <property type="project" value="TreeGrafter"/>
</dbReference>
<reference evidence="3 4" key="1">
    <citation type="submission" date="2020-07" db="EMBL/GenBank/DDBJ databases">
        <title>Comparative genomics of pyrophilous fungi reveals a link between fire events and developmental genes.</title>
        <authorList>
            <consortium name="DOE Joint Genome Institute"/>
            <person name="Steindorff A.S."/>
            <person name="Carver A."/>
            <person name="Calhoun S."/>
            <person name="Stillman K."/>
            <person name="Liu H."/>
            <person name="Lipzen A."/>
            <person name="Pangilinan J."/>
            <person name="Labutti K."/>
            <person name="Bruns T.D."/>
            <person name="Grigoriev I.V."/>
        </authorList>
    </citation>
    <scope>NUCLEOTIDE SEQUENCE [LARGE SCALE GENOMIC DNA]</scope>
    <source>
        <strain evidence="3 4">CBS 144469</strain>
    </source>
</reference>
<accession>A0A8H6IAW7</accession>
<organism evidence="3 4">
    <name type="scientific">Ephemerocybe angulata</name>
    <dbReference type="NCBI Taxonomy" id="980116"/>
    <lineage>
        <taxon>Eukaryota</taxon>
        <taxon>Fungi</taxon>
        <taxon>Dikarya</taxon>
        <taxon>Basidiomycota</taxon>
        <taxon>Agaricomycotina</taxon>
        <taxon>Agaricomycetes</taxon>
        <taxon>Agaricomycetidae</taxon>
        <taxon>Agaricales</taxon>
        <taxon>Agaricineae</taxon>
        <taxon>Psathyrellaceae</taxon>
        <taxon>Ephemerocybe</taxon>
    </lineage>
</organism>
<dbReference type="AlphaFoldDB" id="A0A8H6IAW7"/>
<proteinExistence type="predicted"/>
<feature type="compositionally biased region" description="Low complexity" evidence="2">
    <location>
        <begin position="451"/>
        <end position="465"/>
    </location>
</feature>
<feature type="region of interest" description="Disordered" evidence="2">
    <location>
        <begin position="235"/>
        <end position="259"/>
    </location>
</feature>
<feature type="compositionally biased region" description="Polar residues" evidence="2">
    <location>
        <begin position="20"/>
        <end position="33"/>
    </location>
</feature>
<keyword evidence="1" id="KW-0175">Coiled coil</keyword>
<evidence type="ECO:0000313" key="4">
    <source>
        <dbReference type="Proteomes" id="UP000521943"/>
    </source>
</evidence>
<sequence length="475" mass="51170">MPAPKSAASTATKGGPKAKTASSSGTATPVSTSAEKDTLDVSAIATLSGGKPDKKAYDAQQESIKKEIDALQVKLSAVRDKINLASGNSGPGNDRRKELRDELESIRGQQSQNKQSRGKVFEQMKALQENVQKKIKDLQAAKAKIPFKTVAEVEAHIKHLEKQVESGSMKLAEEKRALNDINVAKRSRRAVEGFQADQEAIEADRQKIDELKKQLDDPGRKKLFRERDELQAKHNELWDKKRASSAAGEQSASVTQRLADEQAKKKEIADRLLDEAQTPAFQFQIEDCQTLIDSLSGKSTGNVTFKSTPDAQEIAGVPKLEVRKVEAEVPEGIIVRKKKGEDDDAYFVAAKRNKGGNGNKKGAASKAAPVVEAPATPAAPSSSNLQIPLPTLSALLSLSIPPPANSADVPRVVEDLKTKKAWFEANQDRVTAENIAKANARIQKLDEKATEASPADAPASPAEPTVDAAEARIDA</sequence>
<dbReference type="OrthoDB" id="2195113at2759"/>
<dbReference type="Proteomes" id="UP000521943">
    <property type="component" value="Unassembled WGS sequence"/>
</dbReference>
<feature type="coiled-coil region" evidence="1">
    <location>
        <begin position="54"/>
        <end position="81"/>
    </location>
</feature>
<dbReference type="GO" id="GO:0042175">
    <property type="term" value="C:nuclear outer membrane-endoplasmic reticulum membrane network"/>
    <property type="evidence" value="ECO:0007669"/>
    <property type="project" value="TreeGrafter"/>
</dbReference>